<dbReference type="InterPro" id="IPR000719">
    <property type="entry name" value="Prot_kinase_dom"/>
</dbReference>
<dbReference type="PANTHER" id="PTHR37542:SF3">
    <property type="entry name" value="PRION-INHIBITION AND PROPAGATION HELO DOMAIN-CONTAINING PROTEIN"/>
    <property type="match status" value="1"/>
</dbReference>
<feature type="region of interest" description="Disordered" evidence="1">
    <location>
        <begin position="602"/>
        <end position="630"/>
    </location>
</feature>
<dbReference type="Pfam" id="PF24476">
    <property type="entry name" value="DUF7580"/>
    <property type="match status" value="1"/>
</dbReference>
<dbReference type="InterPro" id="IPR029498">
    <property type="entry name" value="HeLo_dom"/>
</dbReference>
<evidence type="ECO:0000259" key="3">
    <source>
        <dbReference type="PROSITE" id="PS50011"/>
    </source>
</evidence>
<dbReference type="PANTHER" id="PTHR37542">
    <property type="entry name" value="HELO DOMAIN-CONTAINING PROTEIN-RELATED"/>
    <property type="match status" value="1"/>
</dbReference>
<feature type="chain" id="PRO_5001814970" description="Protein kinase domain-containing protein" evidence="2">
    <location>
        <begin position="20"/>
        <end position="630"/>
    </location>
</feature>
<gene>
    <name evidence="4" type="ORF">ACRE_087290</name>
</gene>
<dbReference type="InterPro" id="IPR056002">
    <property type="entry name" value="DUF7580"/>
</dbReference>
<evidence type="ECO:0000313" key="5">
    <source>
        <dbReference type="Proteomes" id="UP000029964"/>
    </source>
</evidence>
<feature type="signal peptide" evidence="2">
    <location>
        <begin position="1"/>
        <end position="19"/>
    </location>
</feature>
<dbReference type="GO" id="GO:0005524">
    <property type="term" value="F:ATP binding"/>
    <property type="evidence" value="ECO:0007669"/>
    <property type="project" value="InterPro"/>
</dbReference>
<dbReference type="InterPro" id="IPR011009">
    <property type="entry name" value="Kinase-like_dom_sf"/>
</dbReference>
<sequence length="630" mass="71383">MSDTGMNVTSLAVSAVGLAALWDVCVKGCSFVSRAQATSDKAQQSLARIEAERCRLNIWGRTWGMSDNMKCVDLTQLEHDLNLGDVRKIIHNNLTSISKAVCEIETLKDKYGLEFQDLHPRSGADTIPSKISGDPVHHPAVSASVHSWEAHSAQRNKDLTVLKKASFSFTDDKRLDELAKTLSEHVRQLWDMMMAETMKRIEQQLDAEILAGNNRWNNLELLLEAIDRPAIRRHVDNQIAKRRLEYQQEQISCVYKPQKKILARIKLEPSSGASAPRVLADLERENRTGPIRVLVEWKRGPWADEDAARRMEARVDGLAIMLGRMTSDPAGDASRVLRCEGYFEHTEKDTFGLVYRFPDHSDPLRPPVSLYELLDGEKSLMAKDPPSLDSRVQLAKQLVRSLHEIHCSGWLHKQISSKNIVFFWPRAAPGGDNRQTPLSEASLGSPYIVSFDLSRPTRETWGTEEKQIPPGHAVDLRRHPDQSAHPSARRHDIYSLGLVLMEIASWQPIESIVEEHDSFHERVLEELEPLDFEVGKGYRGAVEMMLRSVKEEKYTWREAAAGELDEDVVADQNEEAAEKKMLLDFYYEVVDRLPYRLQHFPRPSSAARHSGSSFMDAPSRATYGDRDVPK</sequence>
<comment type="caution">
    <text evidence="4">The sequence shown here is derived from an EMBL/GenBank/DDBJ whole genome shotgun (WGS) entry which is preliminary data.</text>
</comment>
<evidence type="ECO:0000256" key="2">
    <source>
        <dbReference type="SAM" id="SignalP"/>
    </source>
</evidence>
<dbReference type="HOGENOM" id="CLU_017444_4_1_1"/>
<dbReference type="Proteomes" id="UP000029964">
    <property type="component" value="Unassembled WGS sequence"/>
</dbReference>
<dbReference type="Gene3D" id="1.10.510.10">
    <property type="entry name" value="Transferase(Phosphotransferase) domain 1"/>
    <property type="match status" value="1"/>
</dbReference>
<reference evidence="5" key="1">
    <citation type="journal article" date="2014" name="Genome Announc.">
        <title>Genome sequence and annotation of Acremonium chrysogenum, producer of the beta-lactam antibiotic cephalosporin C.</title>
        <authorList>
            <person name="Terfehr D."/>
            <person name="Dahlmann T.A."/>
            <person name="Specht T."/>
            <person name="Zadra I."/>
            <person name="Kuernsteiner H."/>
            <person name="Kueck U."/>
        </authorList>
    </citation>
    <scope>NUCLEOTIDE SEQUENCE [LARGE SCALE GENOMIC DNA]</scope>
    <source>
        <strain evidence="5">ATCC 11550 / CBS 779.69 / DSM 880 / IAM 14645 / JCM 23072 / IMI 49137</strain>
    </source>
</reference>
<feature type="domain" description="Protein kinase" evidence="3">
    <location>
        <begin position="263"/>
        <end position="569"/>
    </location>
</feature>
<keyword evidence="2" id="KW-0732">Signal</keyword>
<keyword evidence="5" id="KW-1185">Reference proteome</keyword>
<dbReference type="OrthoDB" id="1911848at2759"/>
<name>A0A086STZ8_HAPC1</name>
<dbReference type="SUPFAM" id="SSF56112">
    <property type="entry name" value="Protein kinase-like (PK-like)"/>
    <property type="match status" value="1"/>
</dbReference>
<proteinExistence type="predicted"/>
<dbReference type="AlphaFoldDB" id="A0A086STZ8"/>
<dbReference type="Gene3D" id="1.20.120.1020">
    <property type="entry name" value="Prion-inhibition and propagation, HeLo domain"/>
    <property type="match status" value="1"/>
</dbReference>
<evidence type="ECO:0000256" key="1">
    <source>
        <dbReference type="SAM" id="MobiDB-lite"/>
    </source>
</evidence>
<dbReference type="InterPro" id="IPR038305">
    <property type="entry name" value="HeLo_sf"/>
</dbReference>
<dbReference type="PROSITE" id="PS50011">
    <property type="entry name" value="PROTEIN_KINASE_DOM"/>
    <property type="match status" value="1"/>
</dbReference>
<accession>A0A086STZ8</accession>
<evidence type="ECO:0000313" key="4">
    <source>
        <dbReference type="EMBL" id="KFH40580.1"/>
    </source>
</evidence>
<dbReference type="GO" id="GO:0004672">
    <property type="term" value="F:protein kinase activity"/>
    <property type="evidence" value="ECO:0007669"/>
    <property type="project" value="InterPro"/>
</dbReference>
<dbReference type="EMBL" id="JPKY01000187">
    <property type="protein sequence ID" value="KFH40580.1"/>
    <property type="molecule type" value="Genomic_DNA"/>
</dbReference>
<organism evidence="4 5">
    <name type="scientific">Hapsidospora chrysogenum (strain ATCC 11550 / CBS 779.69 / DSM 880 / IAM 14645 / JCM 23072 / IMI 49137)</name>
    <name type="common">Acremonium chrysogenum</name>
    <dbReference type="NCBI Taxonomy" id="857340"/>
    <lineage>
        <taxon>Eukaryota</taxon>
        <taxon>Fungi</taxon>
        <taxon>Dikarya</taxon>
        <taxon>Ascomycota</taxon>
        <taxon>Pezizomycotina</taxon>
        <taxon>Sordariomycetes</taxon>
        <taxon>Hypocreomycetidae</taxon>
        <taxon>Hypocreales</taxon>
        <taxon>Bionectriaceae</taxon>
        <taxon>Hapsidospora</taxon>
    </lineage>
</organism>
<dbReference type="Pfam" id="PF14479">
    <property type="entry name" value="HeLo"/>
    <property type="match status" value="1"/>
</dbReference>
<protein>
    <recommendedName>
        <fullName evidence="3">Protein kinase domain-containing protein</fullName>
    </recommendedName>
</protein>